<dbReference type="EMBL" id="MLHL01000040">
    <property type="protein sequence ID" value="OOF47924.1"/>
    <property type="molecule type" value="Genomic_DNA"/>
</dbReference>
<evidence type="ECO:0000259" key="1">
    <source>
        <dbReference type="Pfam" id="PF08765"/>
    </source>
</evidence>
<dbReference type="InterPro" id="IPR014875">
    <property type="entry name" value="Mor_transcription_activator"/>
</dbReference>
<proteinExistence type="predicted"/>
<organism evidence="2 3">
    <name type="scientific">Rodentibacter trehalosifermentans</name>
    <dbReference type="NCBI Taxonomy" id="1908263"/>
    <lineage>
        <taxon>Bacteria</taxon>
        <taxon>Pseudomonadati</taxon>
        <taxon>Pseudomonadota</taxon>
        <taxon>Gammaproteobacteria</taxon>
        <taxon>Pasteurellales</taxon>
        <taxon>Pasteurellaceae</taxon>
        <taxon>Rodentibacter</taxon>
    </lineage>
</organism>
<comment type="caution">
    <text evidence="2">The sequence shown here is derived from an EMBL/GenBank/DDBJ whole genome shotgun (WGS) entry which is preliminary data.</text>
</comment>
<sequence length="116" mass="13609">MQEIAEIIGMENLELFLKNFGGVCFRFSNGKVYFPELENALGAELAEKLQRHFSGEDIYIPLCHIALKVLRNYQIKAEFDYYTQEEGLSGRKTVRLLSPKYQLSDRTIWQIMRDLR</sequence>
<keyword evidence="3" id="KW-1185">Reference proteome</keyword>
<feature type="domain" description="Mor transcription activator" evidence="1">
    <location>
        <begin position="37"/>
        <end position="115"/>
    </location>
</feature>
<dbReference type="Proteomes" id="UP000189161">
    <property type="component" value="Unassembled WGS sequence"/>
</dbReference>
<reference evidence="2 3" key="1">
    <citation type="submission" date="2016-10" db="EMBL/GenBank/DDBJ databases">
        <title>Rodentibacter gen. nov. and new species.</title>
        <authorList>
            <person name="Christensen H."/>
        </authorList>
    </citation>
    <scope>NUCLEOTIDE SEQUENCE [LARGE SCALE GENOMIC DNA]</scope>
    <source>
        <strain evidence="2 3">H1987082031</strain>
    </source>
</reference>
<dbReference type="Pfam" id="PF08765">
    <property type="entry name" value="Mor"/>
    <property type="match status" value="1"/>
</dbReference>
<gene>
    <name evidence="2" type="ORF">BKK52_07560</name>
</gene>
<name>A0A1V3J0E4_9PAST</name>
<protein>
    <submittedName>
        <fullName evidence="2">Mor transcription activator family protein</fullName>
    </submittedName>
</protein>
<dbReference type="AlphaFoldDB" id="A0A1V3J0E4"/>
<evidence type="ECO:0000313" key="3">
    <source>
        <dbReference type="Proteomes" id="UP000189161"/>
    </source>
</evidence>
<accession>A0A1V3J0E4</accession>
<dbReference type="InterPro" id="IPR009057">
    <property type="entry name" value="Homeodomain-like_sf"/>
</dbReference>
<evidence type="ECO:0000313" key="2">
    <source>
        <dbReference type="EMBL" id="OOF47924.1"/>
    </source>
</evidence>
<dbReference type="SUPFAM" id="SSF46689">
    <property type="entry name" value="Homeodomain-like"/>
    <property type="match status" value="1"/>
</dbReference>